<evidence type="ECO:0000313" key="2">
    <source>
        <dbReference type="EMBL" id="KAK1714942.1"/>
    </source>
</evidence>
<keyword evidence="1" id="KW-0732">Signal</keyword>
<reference evidence="2" key="1">
    <citation type="submission" date="2021-12" db="EMBL/GenBank/DDBJ databases">
        <title>Comparative genomics, transcriptomics and evolutionary studies reveal genomic signatures of adaptation to plant cell wall in hemibiotrophic fungi.</title>
        <authorList>
            <consortium name="DOE Joint Genome Institute"/>
            <person name="Baroncelli R."/>
            <person name="Diaz J.F."/>
            <person name="Benocci T."/>
            <person name="Peng M."/>
            <person name="Battaglia E."/>
            <person name="Haridas S."/>
            <person name="Andreopoulos W."/>
            <person name="Labutti K."/>
            <person name="Pangilinan J."/>
            <person name="Floch G.L."/>
            <person name="Makela M.R."/>
            <person name="Henrissat B."/>
            <person name="Grigoriev I.V."/>
            <person name="Crouch J.A."/>
            <person name="De Vries R.P."/>
            <person name="Sukno S.A."/>
            <person name="Thon M.R."/>
        </authorList>
    </citation>
    <scope>NUCLEOTIDE SEQUENCE</scope>
    <source>
        <strain evidence="2">CBS 112980</strain>
    </source>
</reference>
<accession>A0AAD8XDT3</accession>
<proteinExistence type="predicted"/>
<comment type="caution">
    <text evidence="2">The sequence shown here is derived from an EMBL/GenBank/DDBJ whole genome shotgun (WGS) entry which is preliminary data.</text>
</comment>
<organism evidence="2 3">
    <name type="scientific">Glomerella acutata</name>
    <name type="common">Colletotrichum acutatum</name>
    <dbReference type="NCBI Taxonomy" id="27357"/>
    <lineage>
        <taxon>Eukaryota</taxon>
        <taxon>Fungi</taxon>
        <taxon>Dikarya</taxon>
        <taxon>Ascomycota</taxon>
        <taxon>Pezizomycotina</taxon>
        <taxon>Sordariomycetes</taxon>
        <taxon>Hypocreomycetidae</taxon>
        <taxon>Glomerellales</taxon>
        <taxon>Glomerellaceae</taxon>
        <taxon>Colletotrichum</taxon>
        <taxon>Colletotrichum acutatum species complex</taxon>
    </lineage>
</organism>
<protein>
    <recommendedName>
        <fullName evidence="4">Secreted protein</fullName>
    </recommendedName>
</protein>
<dbReference type="AlphaFoldDB" id="A0AAD8XDT3"/>
<sequence>MASPGPVFCGMCCAILCCNFSLACQNYLSTDSHKLTRKNRSPTTLTRHRMPPPHRLCIGSSANCETLDRTGRGSLSDRL</sequence>
<evidence type="ECO:0000313" key="3">
    <source>
        <dbReference type="Proteomes" id="UP001244207"/>
    </source>
</evidence>
<name>A0AAD8XDT3_GLOAC</name>
<dbReference type="Proteomes" id="UP001244207">
    <property type="component" value="Unassembled WGS sequence"/>
</dbReference>
<dbReference type="GeneID" id="85393009"/>
<evidence type="ECO:0000256" key="1">
    <source>
        <dbReference type="SAM" id="SignalP"/>
    </source>
</evidence>
<gene>
    <name evidence="2" type="ORF">BDZ83DRAFT_63459</name>
</gene>
<evidence type="ECO:0008006" key="4">
    <source>
        <dbReference type="Google" id="ProtNLM"/>
    </source>
</evidence>
<dbReference type="EMBL" id="JAHMHS010000128">
    <property type="protein sequence ID" value="KAK1714942.1"/>
    <property type="molecule type" value="Genomic_DNA"/>
</dbReference>
<dbReference type="RefSeq" id="XP_060360085.1">
    <property type="nucleotide sequence ID" value="XM_060509110.1"/>
</dbReference>
<feature type="signal peptide" evidence="1">
    <location>
        <begin position="1"/>
        <end position="23"/>
    </location>
</feature>
<keyword evidence="3" id="KW-1185">Reference proteome</keyword>
<feature type="chain" id="PRO_5042017572" description="Secreted protein" evidence="1">
    <location>
        <begin position="24"/>
        <end position="79"/>
    </location>
</feature>